<gene>
    <name evidence="2" type="ORF">A6302_02775</name>
</gene>
<dbReference type="AlphaFoldDB" id="A0A1E3H0N7"/>
<dbReference type="InterPro" id="IPR058159">
    <property type="entry name" value="Phage_holin_10"/>
</dbReference>
<dbReference type="OrthoDB" id="7869454at2"/>
<keyword evidence="1" id="KW-0472">Membrane</keyword>
<sequence length="70" mass="7483">MTSQPVWLGLLRYALVIAGSYLTGAGYLSTEELDTLTGAAETIGGALLVAGPPVWYAVEAMIKRRRAKRS</sequence>
<evidence type="ECO:0000256" key="1">
    <source>
        <dbReference type="SAM" id="Phobius"/>
    </source>
</evidence>
<dbReference type="Pfam" id="PF23987">
    <property type="entry name" value="Phage_holin_10"/>
    <property type="match status" value="1"/>
</dbReference>
<dbReference type="EMBL" id="MCRJ01000069">
    <property type="protein sequence ID" value="ODN69893.1"/>
    <property type="molecule type" value="Genomic_DNA"/>
</dbReference>
<feature type="transmembrane region" description="Helical" evidence="1">
    <location>
        <begin position="42"/>
        <end position="62"/>
    </location>
</feature>
<name>A0A1E3H0N7_9HYPH</name>
<organism evidence="2 3">
    <name type="scientific">Methylobrevis pamukkalensis</name>
    <dbReference type="NCBI Taxonomy" id="1439726"/>
    <lineage>
        <taxon>Bacteria</taxon>
        <taxon>Pseudomonadati</taxon>
        <taxon>Pseudomonadota</taxon>
        <taxon>Alphaproteobacteria</taxon>
        <taxon>Hyphomicrobiales</taxon>
        <taxon>Pleomorphomonadaceae</taxon>
        <taxon>Methylobrevis</taxon>
    </lineage>
</organism>
<feature type="transmembrane region" description="Helical" evidence="1">
    <location>
        <begin position="12"/>
        <end position="30"/>
    </location>
</feature>
<accession>A0A1E3H0N7</accession>
<evidence type="ECO:0000313" key="2">
    <source>
        <dbReference type="EMBL" id="ODN69893.1"/>
    </source>
</evidence>
<reference evidence="2 3" key="1">
    <citation type="submission" date="2016-07" db="EMBL/GenBank/DDBJ databases">
        <title>Draft Genome Sequence of Methylobrevis pamukkalensis PK2.</title>
        <authorList>
            <person name="Vasilenko O.V."/>
            <person name="Doronina N.V."/>
            <person name="Shmareva M.N."/>
            <person name="Tarlachkov S.V."/>
            <person name="Mustakhimov I."/>
            <person name="Trotsenko Y.A."/>
        </authorList>
    </citation>
    <scope>NUCLEOTIDE SEQUENCE [LARGE SCALE GENOMIC DNA]</scope>
    <source>
        <strain evidence="2 3">PK2</strain>
    </source>
</reference>
<evidence type="ECO:0000313" key="3">
    <source>
        <dbReference type="Proteomes" id="UP000094622"/>
    </source>
</evidence>
<keyword evidence="1" id="KW-1133">Transmembrane helix</keyword>
<keyword evidence="1" id="KW-0812">Transmembrane</keyword>
<dbReference type="Proteomes" id="UP000094622">
    <property type="component" value="Unassembled WGS sequence"/>
</dbReference>
<dbReference type="RefSeq" id="WP_069307286.1">
    <property type="nucleotide sequence ID" value="NZ_MCRJ01000069.1"/>
</dbReference>
<comment type="caution">
    <text evidence="2">The sequence shown here is derived from an EMBL/GenBank/DDBJ whole genome shotgun (WGS) entry which is preliminary data.</text>
</comment>
<proteinExistence type="predicted"/>
<protein>
    <submittedName>
        <fullName evidence="2">Uncharacterized protein</fullName>
    </submittedName>
</protein>
<keyword evidence="3" id="KW-1185">Reference proteome</keyword>